<sequence>MMMVVVVNLANVNQRAPSTHCQKYDIDQDGAPGKGNEMARSVGLSHGHRFLLTRFVREHKKAVYLRLPQKRQFLHSIALP</sequence>
<dbReference type="Proteomes" id="UP000593737">
    <property type="component" value="Chromosome"/>
</dbReference>
<protein>
    <submittedName>
        <fullName evidence="1">Uncharacterized protein</fullName>
    </submittedName>
</protein>
<organism evidence="1 2">
    <name type="scientific">Candidatus Nitrospira kreftii</name>
    <dbReference type="NCBI Taxonomy" id="2652173"/>
    <lineage>
        <taxon>Bacteria</taxon>
        <taxon>Pseudomonadati</taxon>
        <taxon>Nitrospirota</taxon>
        <taxon>Nitrospiria</taxon>
        <taxon>Nitrospirales</taxon>
        <taxon>Nitrospiraceae</taxon>
        <taxon>Nitrospira</taxon>
    </lineage>
</organism>
<proteinExistence type="predicted"/>
<dbReference type="KEGG" id="nkf:Nkreftii_003485"/>
<dbReference type="EMBL" id="CP047423">
    <property type="protein sequence ID" value="QPD05711.1"/>
    <property type="molecule type" value="Genomic_DNA"/>
</dbReference>
<evidence type="ECO:0000313" key="2">
    <source>
        <dbReference type="Proteomes" id="UP000593737"/>
    </source>
</evidence>
<reference evidence="1 2" key="1">
    <citation type="journal article" date="2020" name="ISME J.">
        <title>Enrichment and physiological characterization of a novel comammox Nitrospira indicates ammonium inhibition of complete nitrification.</title>
        <authorList>
            <person name="Sakoula D."/>
            <person name="Koch H."/>
            <person name="Frank J."/>
            <person name="Jetten M.S.M."/>
            <person name="van Kessel M.A.H.J."/>
            <person name="Lucker S."/>
        </authorList>
    </citation>
    <scope>NUCLEOTIDE SEQUENCE [LARGE SCALE GENOMIC DNA]</scope>
    <source>
        <strain evidence="1">Comreactor17</strain>
    </source>
</reference>
<name>A0A7S8FH41_9BACT</name>
<gene>
    <name evidence="1" type="ORF">Nkreftii_003485</name>
</gene>
<accession>A0A7S8FH41</accession>
<dbReference type="AlphaFoldDB" id="A0A7S8FH41"/>
<evidence type="ECO:0000313" key="1">
    <source>
        <dbReference type="EMBL" id="QPD05711.1"/>
    </source>
</evidence>